<reference evidence="5" key="4">
    <citation type="submission" date="2023-01" db="EMBL/GenBank/DDBJ databases">
        <title>Draft genome sequence of Psychrobacter pacificensis strain NBRC 103191.</title>
        <authorList>
            <person name="Sun Q."/>
            <person name="Mori K."/>
        </authorList>
    </citation>
    <scope>NUCLEOTIDE SEQUENCE</scope>
    <source>
        <strain evidence="5">NBRC 103191</strain>
    </source>
</reference>
<evidence type="ECO:0000313" key="5">
    <source>
        <dbReference type="EMBL" id="GLR27984.1"/>
    </source>
</evidence>
<keyword evidence="3" id="KW-0812">Transmembrane</keyword>
<feature type="domain" description="Band 7" evidence="4">
    <location>
        <begin position="28"/>
        <end position="186"/>
    </location>
</feature>
<dbReference type="Proteomes" id="UP001156645">
    <property type="component" value="Unassembled WGS sequence"/>
</dbReference>
<dbReference type="Pfam" id="PF01145">
    <property type="entry name" value="Band_7"/>
    <property type="match status" value="1"/>
</dbReference>
<dbReference type="Gene3D" id="3.30.479.30">
    <property type="entry name" value="Band 7 domain"/>
    <property type="match status" value="1"/>
</dbReference>
<keyword evidence="3" id="KW-1133">Transmembrane helix</keyword>
<reference evidence="8" key="3">
    <citation type="journal article" date="2019" name="Int. J. Syst. Evol. Microbiol.">
        <title>The Global Catalogue of Microorganisms (GCM) 10K type strain sequencing project: providing services to taxonomists for standard genome sequencing and annotation.</title>
        <authorList>
            <consortium name="The Broad Institute Genomics Platform"/>
            <consortium name="The Broad Institute Genome Sequencing Center for Infectious Disease"/>
            <person name="Wu L."/>
            <person name="Ma J."/>
        </authorList>
    </citation>
    <scope>NUCLEOTIDE SEQUENCE [LARGE SCALE GENOMIC DNA]</scope>
    <source>
        <strain evidence="8">NBRC 103191</strain>
    </source>
</reference>
<reference evidence="5" key="1">
    <citation type="journal article" date="2014" name="Int. J. Syst. Evol. Microbiol.">
        <title>Complete genome of a new Firmicutes species belonging to the dominant human colonic microbiota ('Ruminococcus bicirculans') reveals two chromosomes and a selective capacity to utilize plant glucans.</title>
        <authorList>
            <consortium name="NISC Comparative Sequencing Program"/>
            <person name="Wegmann U."/>
            <person name="Louis P."/>
            <person name="Goesmann A."/>
            <person name="Henrissat B."/>
            <person name="Duncan S.H."/>
            <person name="Flint H.J."/>
        </authorList>
    </citation>
    <scope>NUCLEOTIDE SEQUENCE</scope>
    <source>
        <strain evidence="5">NBRC 103191</strain>
    </source>
</reference>
<accession>A0A1G6YEA7</accession>
<dbReference type="Proteomes" id="UP000198501">
    <property type="component" value="Unassembled WGS sequence"/>
</dbReference>
<gene>
    <name evidence="5" type="primary">qmcA</name>
    <name evidence="5" type="ORF">GCM10007915_02220</name>
    <name evidence="6" type="ORF">SAMN05660405_01651</name>
</gene>
<comment type="subcellular location">
    <subcellularLocation>
        <location evidence="1">Membrane</location>
        <topology evidence="1">Single-pass membrane protein</topology>
    </subcellularLocation>
</comment>
<dbReference type="AlphaFoldDB" id="A0A1G6YEA7"/>
<evidence type="ECO:0000256" key="3">
    <source>
        <dbReference type="SAM" id="Phobius"/>
    </source>
</evidence>
<comment type="similarity">
    <text evidence="2">Belongs to the band 7/mec-2 family.</text>
</comment>
<dbReference type="EMBL" id="FNAL01000011">
    <property type="protein sequence ID" value="SDD88057.1"/>
    <property type="molecule type" value="Genomic_DNA"/>
</dbReference>
<dbReference type="SMART" id="SM00244">
    <property type="entry name" value="PHB"/>
    <property type="match status" value="1"/>
</dbReference>
<feature type="transmembrane region" description="Helical" evidence="3">
    <location>
        <begin position="12"/>
        <end position="33"/>
    </location>
</feature>
<dbReference type="GO" id="GO:0098552">
    <property type="term" value="C:side of membrane"/>
    <property type="evidence" value="ECO:0007669"/>
    <property type="project" value="UniProtKB-ARBA"/>
</dbReference>
<evidence type="ECO:0000313" key="8">
    <source>
        <dbReference type="Proteomes" id="UP001156645"/>
    </source>
</evidence>
<protein>
    <submittedName>
        <fullName evidence="5">Membrane protein</fullName>
    </submittedName>
    <submittedName>
        <fullName evidence="6">SPFH domain, Band 7 family protein</fullName>
    </submittedName>
</protein>
<dbReference type="InterPro" id="IPR001107">
    <property type="entry name" value="Band_7"/>
</dbReference>
<dbReference type="InterPro" id="IPR036013">
    <property type="entry name" value="Band_7/SPFH_dom_sf"/>
</dbReference>
<dbReference type="PANTHER" id="PTHR43327">
    <property type="entry name" value="STOMATIN-LIKE PROTEIN 2, MITOCHONDRIAL"/>
    <property type="match status" value="1"/>
</dbReference>
<keyword evidence="3" id="KW-0472">Membrane</keyword>
<proteinExistence type="inferred from homology"/>
<dbReference type="FunFam" id="3.30.479.30:FF:000004">
    <property type="entry name" value="Putative membrane protease family, stomatin"/>
    <property type="match status" value="1"/>
</dbReference>
<evidence type="ECO:0000256" key="1">
    <source>
        <dbReference type="ARBA" id="ARBA00004167"/>
    </source>
</evidence>
<evidence type="ECO:0000256" key="2">
    <source>
        <dbReference type="ARBA" id="ARBA00008164"/>
    </source>
</evidence>
<dbReference type="InterPro" id="IPR050710">
    <property type="entry name" value="Band7/mec-2_domain"/>
</dbReference>
<dbReference type="RefSeq" id="WP_093070296.1">
    <property type="nucleotide sequence ID" value="NZ_BSOK01000006.1"/>
</dbReference>
<evidence type="ECO:0000259" key="4">
    <source>
        <dbReference type="SMART" id="SM00244"/>
    </source>
</evidence>
<dbReference type="InterPro" id="IPR001972">
    <property type="entry name" value="Stomatin_HflK_fam"/>
</dbReference>
<dbReference type="CDD" id="cd08829">
    <property type="entry name" value="SPFH_paraslipin"/>
    <property type="match status" value="1"/>
</dbReference>
<dbReference type="PANTHER" id="PTHR43327:SF10">
    <property type="entry name" value="STOMATIN-LIKE PROTEIN 2, MITOCHONDRIAL"/>
    <property type="match status" value="1"/>
</dbReference>
<dbReference type="SUPFAM" id="SSF117892">
    <property type="entry name" value="Band 7/SPFH domain"/>
    <property type="match status" value="1"/>
</dbReference>
<organism evidence="6 7">
    <name type="scientific">Psychrobacter pacificensis</name>
    <dbReference type="NCBI Taxonomy" id="112002"/>
    <lineage>
        <taxon>Bacteria</taxon>
        <taxon>Pseudomonadati</taxon>
        <taxon>Pseudomonadota</taxon>
        <taxon>Gammaproteobacteria</taxon>
        <taxon>Moraxellales</taxon>
        <taxon>Moraxellaceae</taxon>
        <taxon>Psychrobacter</taxon>
    </lineage>
</organism>
<name>A0A1G6YEA7_9GAMM</name>
<sequence length="293" mass="32253">MGSILSSLNGVGIVMLVLIALVIFTVFKGVCIVPQGYKWVVQRLGKYQQTLEPGFSIIIPFVDRVAYKVTTKDIVLDIPSQEVITRDNVVIIANAVAYINILRPDKAVYGIEDYEHGIRNLVQTSLRSIIGEMDLDNALSSRDEIKALLKHAISEDIADWGITLKTVEIQDINPSQTMQASMEEQAAAERLRRATVTRADGQKQAAILEADGRLEASRRDAEAQVVLAKGSEESIRLITAAMGDEEMPIVYLLGEQYIKSIRQLAESDNSKMVVLPADILSTVKGMVGDKLKL</sequence>
<evidence type="ECO:0000313" key="7">
    <source>
        <dbReference type="Proteomes" id="UP000198501"/>
    </source>
</evidence>
<keyword evidence="8" id="KW-1185">Reference proteome</keyword>
<evidence type="ECO:0000313" key="6">
    <source>
        <dbReference type="EMBL" id="SDD88057.1"/>
    </source>
</evidence>
<dbReference type="PRINTS" id="PR00721">
    <property type="entry name" value="STOMATIN"/>
</dbReference>
<dbReference type="GO" id="GO:0005886">
    <property type="term" value="C:plasma membrane"/>
    <property type="evidence" value="ECO:0007669"/>
    <property type="project" value="UniProtKB-ARBA"/>
</dbReference>
<reference evidence="6 7" key="2">
    <citation type="submission" date="2016-10" db="EMBL/GenBank/DDBJ databases">
        <authorList>
            <person name="de Groot N.N."/>
        </authorList>
    </citation>
    <scope>NUCLEOTIDE SEQUENCE [LARGE SCALE GENOMIC DNA]</scope>
    <source>
        <strain evidence="6 7">DSM 23406</strain>
    </source>
</reference>
<dbReference type="EMBL" id="BSOK01000006">
    <property type="protein sequence ID" value="GLR27984.1"/>
    <property type="molecule type" value="Genomic_DNA"/>
</dbReference>